<comment type="caution">
    <text evidence="1">The sequence shown here is derived from an EMBL/GenBank/DDBJ whole genome shotgun (WGS) entry which is preliminary data.</text>
</comment>
<gene>
    <name evidence="1" type="ORF">DAVIS_02435</name>
</gene>
<accession>A0A2Z5YLY4</accession>
<dbReference type="AlphaFoldDB" id="A0A2Z5YLY4"/>
<dbReference type="GeneID" id="34340267"/>
<dbReference type="RefSeq" id="WP_020730751.1">
    <property type="nucleotide sequence ID" value="NZ_BQLA01000091.1"/>
</dbReference>
<reference evidence="1 2" key="1">
    <citation type="journal article" date="2018" name="Sci. Rep.">
        <title>Extensive genomic diversity among Mycobacterium marinum strains revealed by whole genome sequencing.</title>
        <authorList>
            <person name="Das S."/>
            <person name="Pettersson B.M."/>
            <person name="Behra P.R."/>
            <person name="Mallick A."/>
            <person name="Cheramie M."/>
            <person name="Ramesh M."/>
            <person name="Shirreff L."/>
            <person name="DuCote T."/>
            <person name="Dasgupta S."/>
            <person name="Ennis D.G."/>
            <person name="Kirsebom L.A."/>
        </authorList>
    </citation>
    <scope>NUCLEOTIDE SEQUENCE [LARGE SCALE GENOMIC DNA]</scope>
    <source>
        <strain evidence="1 2">Davis1</strain>
    </source>
</reference>
<organism evidence="1 2">
    <name type="scientific">Mycobacterium marinum</name>
    <dbReference type="NCBI Taxonomy" id="1781"/>
    <lineage>
        <taxon>Bacteria</taxon>
        <taxon>Bacillati</taxon>
        <taxon>Actinomycetota</taxon>
        <taxon>Actinomycetes</taxon>
        <taxon>Mycobacteriales</taxon>
        <taxon>Mycobacteriaceae</taxon>
        <taxon>Mycobacterium</taxon>
        <taxon>Mycobacterium ulcerans group</taxon>
    </lineage>
</organism>
<dbReference type="Proteomes" id="UP000257451">
    <property type="component" value="Unassembled WGS sequence"/>
</dbReference>
<evidence type="ECO:0000313" key="1">
    <source>
        <dbReference type="EMBL" id="RFZ41781.1"/>
    </source>
</evidence>
<sequence length="154" mass="17325">MTEPLCATLIERYLCTRGRRYFRGQHDGEFFFVTDAHPQRLHVHLEISPAHPEVFAIRVAPACFFPAGDRALLARFADRWSTQRRGVTAIVHNSSDPQRIGVTAYKSQWIAGPVDFSEFAVFVDRAIGASIELFGELNRVAELPQTPPLMRDAG</sequence>
<dbReference type="EMBL" id="PEDF01000075">
    <property type="protein sequence ID" value="RFZ41781.1"/>
    <property type="molecule type" value="Genomic_DNA"/>
</dbReference>
<name>A0A2Z5YLY4_MYCMR</name>
<protein>
    <submittedName>
        <fullName evidence="1">Uncharacterized protein</fullName>
    </submittedName>
</protein>
<evidence type="ECO:0000313" key="2">
    <source>
        <dbReference type="Proteomes" id="UP000257451"/>
    </source>
</evidence>
<proteinExistence type="predicted"/>